<organism evidence="5 6">
    <name type="scientific">Caldinitratiruptor microaerophilus</name>
    <dbReference type="NCBI Taxonomy" id="671077"/>
    <lineage>
        <taxon>Bacteria</taxon>
        <taxon>Bacillati</taxon>
        <taxon>Bacillota</taxon>
        <taxon>Clostridia</taxon>
        <taxon>Eubacteriales</taxon>
        <taxon>Symbiobacteriaceae</taxon>
        <taxon>Caldinitratiruptor</taxon>
    </lineage>
</organism>
<dbReference type="InterPro" id="IPR015269">
    <property type="entry name" value="UPF0029_Impact_C"/>
</dbReference>
<dbReference type="PANTHER" id="PTHR16301">
    <property type="entry name" value="IMPACT-RELATED"/>
    <property type="match status" value="1"/>
</dbReference>
<dbReference type="SUPFAM" id="SSF54980">
    <property type="entry name" value="EF-G C-terminal domain-like"/>
    <property type="match status" value="1"/>
</dbReference>
<dbReference type="GO" id="GO:0005737">
    <property type="term" value="C:cytoplasm"/>
    <property type="evidence" value="ECO:0007669"/>
    <property type="project" value="TreeGrafter"/>
</dbReference>
<feature type="compositionally biased region" description="Pro residues" evidence="2">
    <location>
        <begin position="8"/>
        <end position="18"/>
    </location>
</feature>
<dbReference type="Pfam" id="PF01205">
    <property type="entry name" value="Impact_N"/>
    <property type="match status" value="1"/>
</dbReference>
<dbReference type="PANTHER" id="PTHR16301:SF20">
    <property type="entry name" value="IMPACT FAMILY MEMBER YIGZ"/>
    <property type="match status" value="1"/>
</dbReference>
<evidence type="ECO:0000259" key="4">
    <source>
        <dbReference type="Pfam" id="PF09186"/>
    </source>
</evidence>
<evidence type="ECO:0000256" key="2">
    <source>
        <dbReference type="SAM" id="MobiDB-lite"/>
    </source>
</evidence>
<dbReference type="InterPro" id="IPR035647">
    <property type="entry name" value="EFG_III/V"/>
</dbReference>
<dbReference type="EMBL" id="AP025628">
    <property type="protein sequence ID" value="BDG58915.1"/>
    <property type="molecule type" value="Genomic_DNA"/>
</dbReference>
<feature type="region of interest" description="Disordered" evidence="2">
    <location>
        <begin position="1"/>
        <end position="20"/>
    </location>
</feature>
<dbReference type="InterPro" id="IPR023582">
    <property type="entry name" value="Impact"/>
</dbReference>
<dbReference type="Gene3D" id="3.30.70.240">
    <property type="match status" value="1"/>
</dbReference>
<feature type="domain" description="Impact N-terminal" evidence="3">
    <location>
        <begin position="35"/>
        <end position="140"/>
    </location>
</feature>
<dbReference type="InterPro" id="IPR020568">
    <property type="entry name" value="Ribosomal_Su5_D2-typ_SF"/>
</dbReference>
<feature type="domain" description="UPF0029" evidence="4">
    <location>
        <begin position="156"/>
        <end position="211"/>
    </location>
</feature>
<dbReference type="KEGG" id="cmic:caldi_00050"/>
<reference evidence="5" key="1">
    <citation type="submission" date="2022-03" db="EMBL/GenBank/DDBJ databases">
        <title>Complete genome sequence of Caldinitratiruptor microaerophilus.</title>
        <authorList>
            <person name="Mukaiyama R."/>
            <person name="Nishiyama T."/>
            <person name="Ueda K."/>
        </authorList>
    </citation>
    <scope>NUCLEOTIDE SEQUENCE</scope>
    <source>
        <strain evidence="5">JCM 16183</strain>
    </source>
</reference>
<dbReference type="RefSeq" id="WP_264843041.1">
    <property type="nucleotide sequence ID" value="NZ_AP025628.1"/>
</dbReference>
<evidence type="ECO:0000313" key="5">
    <source>
        <dbReference type="EMBL" id="BDG58915.1"/>
    </source>
</evidence>
<dbReference type="Gene3D" id="3.30.230.30">
    <property type="entry name" value="Impact, N-terminal domain"/>
    <property type="match status" value="1"/>
</dbReference>
<evidence type="ECO:0000313" key="6">
    <source>
        <dbReference type="Proteomes" id="UP001163687"/>
    </source>
</evidence>
<keyword evidence="6" id="KW-1185">Reference proteome</keyword>
<sequence length="232" mass="24301">MSADLPPGAVPAPGPDAPPAYRTVARPAEAELVIKRSRFIGAVWPVTTREEAEARIAERTALHARATHNVPAYRVGLGFLVESCSDGGEPAGTAGRPALGVLQKEDLRGVALVVTRYFGGTLLGAAGLVRAYTDAAVAAIRAAGVVEMQLCQRLDVEVPYALLGKVQYLLHAHAVHTGEPQYGASVVLPAWLPAGRARTVAGEVTEWTSGQARVDPGPYAYLPREPVGRAGA</sequence>
<dbReference type="Pfam" id="PF09186">
    <property type="entry name" value="DUF1949"/>
    <property type="match status" value="1"/>
</dbReference>
<gene>
    <name evidence="5" type="ORF">caldi_00050</name>
</gene>
<comment type="similarity">
    <text evidence="1">Belongs to the IMPACT family.</text>
</comment>
<dbReference type="SUPFAM" id="SSF54211">
    <property type="entry name" value="Ribosomal protein S5 domain 2-like"/>
    <property type="match status" value="1"/>
</dbReference>
<dbReference type="AlphaFoldDB" id="A0AA35CKC3"/>
<proteinExistence type="inferred from homology"/>
<evidence type="ECO:0000256" key="1">
    <source>
        <dbReference type="ARBA" id="ARBA00007665"/>
    </source>
</evidence>
<name>A0AA35CKC3_9FIRM</name>
<accession>A0AA35CKC3</accession>
<dbReference type="Proteomes" id="UP001163687">
    <property type="component" value="Chromosome"/>
</dbReference>
<protein>
    <submittedName>
        <fullName evidence="5">YigZ family protein</fullName>
    </submittedName>
</protein>
<dbReference type="GO" id="GO:0006446">
    <property type="term" value="P:regulation of translational initiation"/>
    <property type="evidence" value="ECO:0007669"/>
    <property type="project" value="TreeGrafter"/>
</dbReference>
<evidence type="ECO:0000259" key="3">
    <source>
        <dbReference type="Pfam" id="PF01205"/>
    </source>
</evidence>
<dbReference type="InterPro" id="IPR001498">
    <property type="entry name" value="Impact_N"/>
</dbReference>
<dbReference type="InterPro" id="IPR036956">
    <property type="entry name" value="Impact_N_sf"/>
</dbReference>